<feature type="region of interest" description="Disordered" evidence="1">
    <location>
        <begin position="1"/>
        <end position="109"/>
    </location>
</feature>
<feature type="compositionally biased region" description="Pro residues" evidence="1">
    <location>
        <begin position="50"/>
        <end position="59"/>
    </location>
</feature>
<organism evidence="2">
    <name type="scientific">Aegilops tauschii</name>
    <name type="common">Tausch's goatgrass</name>
    <name type="synonym">Aegilops squarrosa</name>
    <dbReference type="NCBI Taxonomy" id="37682"/>
    <lineage>
        <taxon>Eukaryota</taxon>
        <taxon>Viridiplantae</taxon>
        <taxon>Streptophyta</taxon>
        <taxon>Embryophyta</taxon>
        <taxon>Tracheophyta</taxon>
        <taxon>Spermatophyta</taxon>
        <taxon>Magnoliopsida</taxon>
        <taxon>Liliopsida</taxon>
        <taxon>Poales</taxon>
        <taxon>Poaceae</taxon>
        <taxon>BOP clade</taxon>
        <taxon>Pooideae</taxon>
        <taxon>Triticodae</taxon>
        <taxon>Triticeae</taxon>
        <taxon>Triticinae</taxon>
        <taxon>Aegilops</taxon>
    </lineage>
</organism>
<evidence type="ECO:0008006" key="3">
    <source>
        <dbReference type="Google" id="ProtNLM"/>
    </source>
</evidence>
<evidence type="ECO:0000313" key="2">
    <source>
        <dbReference type="EnsemblPlants" id="EMT28028"/>
    </source>
</evidence>
<dbReference type="PANTHER" id="PTHR11886">
    <property type="entry name" value="DYNEIN LIGHT CHAIN"/>
    <property type="match status" value="1"/>
</dbReference>
<name>M8C1V2_AEGTA</name>
<proteinExistence type="predicted"/>
<accession>M8C1V2</accession>
<dbReference type="PANTHER" id="PTHR11886:SF56">
    <property type="entry name" value="OS02G0580400 PROTEIN"/>
    <property type="match status" value="1"/>
</dbReference>
<feature type="compositionally biased region" description="Basic and acidic residues" evidence="1">
    <location>
        <begin position="96"/>
        <end position="105"/>
    </location>
</feature>
<reference evidence="2" key="1">
    <citation type="submission" date="2015-06" db="UniProtKB">
        <authorList>
            <consortium name="EnsemblPlants"/>
        </authorList>
    </citation>
    <scope>IDENTIFICATION</scope>
</reference>
<dbReference type="EnsemblPlants" id="EMT28028">
    <property type="protein sequence ID" value="EMT28028"/>
    <property type="gene ID" value="F775_52138"/>
</dbReference>
<dbReference type="Gene3D" id="3.30.740.10">
    <property type="entry name" value="Protein Inhibitor Of Neuronal Nitric Oxide Synthase"/>
    <property type="match status" value="1"/>
</dbReference>
<dbReference type="InterPro" id="IPR037177">
    <property type="entry name" value="DLC_sf"/>
</dbReference>
<dbReference type="Pfam" id="PF01221">
    <property type="entry name" value="Dynein_light"/>
    <property type="match status" value="1"/>
</dbReference>
<protein>
    <recommendedName>
        <fullName evidence="3">Dynein light chain</fullName>
    </recommendedName>
</protein>
<dbReference type="SMART" id="SM01375">
    <property type="entry name" value="Dynein_light"/>
    <property type="match status" value="1"/>
</dbReference>
<feature type="compositionally biased region" description="Basic and acidic residues" evidence="1">
    <location>
        <begin position="60"/>
        <end position="74"/>
    </location>
</feature>
<dbReference type="GO" id="GO:0045505">
    <property type="term" value="F:dynein intermediate chain binding"/>
    <property type="evidence" value="ECO:0007669"/>
    <property type="project" value="TreeGrafter"/>
</dbReference>
<sequence>MDPASEELERRSHYLSSLIRQPGMDPPPEGPGRPSHYLSSLIRRTKLNAPPAPPPPTSHPEPETKLELERERSPIRRTKLKLNAAPALPPSTTHPETGKLEREPGPKSQNLVEAKVVVEDREVKEGDGKGKEERKVSVRVRAADMPVVLQRRAIRLAYDAVSATPRADGKRLALALKKSLVDAEVELGGGLAERAGEVVLLLGGETVGDTFFFGRQSFLRGDDLRIGLPTLLQMREELEFDTSYGPAWHCIVGTSFGSYVTHTLGGFLYFSVDKVHILLFRTAVEPLGHLRHNGTDADGETEEES</sequence>
<dbReference type="AlphaFoldDB" id="M8C1V2"/>
<evidence type="ECO:0000256" key="1">
    <source>
        <dbReference type="SAM" id="MobiDB-lite"/>
    </source>
</evidence>
<dbReference type="GO" id="GO:0007017">
    <property type="term" value="P:microtubule-based process"/>
    <property type="evidence" value="ECO:0007669"/>
    <property type="project" value="InterPro"/>
</dbReference>
<dbReference type="SUPFAM" id="SSF54648">
    <property type="entry name" value="DLC"/>
    <property type="match status" value="1"/>
</dbReference>
<dbReference type="InterPro" id="IPR001372">
    <property type="entry name" value="Dynein_light_chain_typ-1/2"/>
</dbReference>
<dbReference type="GO" id="GO:0005868">
    <property type="term" value="C:cytoplasmic dynein complex"/>
    <property type="evidence" value="ECO:0007669"/>
    <property type="project" value="TreeGrafter"/>
</dbReference>